<reference evidence="6 7" key="1">
    <citation type="submission" date="2016-10" db="EMBL/GenBank/DDBJ databases">
        <authorList>
            <person name="de Groot N.N."/>
        </authorList>
    </citation>
    <scope>NUCLEOTIDE SEQUENCE [LARGE SCALE GENOMIC DNA]</scope>
    <source>
        <strain evidence="6 7">CPCC 202699</strain>
    </source>
</reference>
<dbReference type="InterPro" id="IPR011006">
    <property type="entry name" value="CheY-like_superfamily"/>
</dbReference>
<evidence type="ECO:0000256" key="1">
    <source>
        <dbReference type="ARBA" id="ARBA00022679"/>
    </source>
</evidence>
<evidence type="ECO:0000256" key="4">
    <source>
        <dbReference type="ARBA" id="ARBA00023163"/>
    </source>
</evidence>
<dbReference type="SUPFAM" id="SSF55781">
    <property type="entry name" value="GAF domain-like"/>
    <property type="match status" value="1"/>
</dbReference>
<keyword evidence="7" id="KW-1185">Reference proteome</keyword>
<dbReference type="PROSITE" id="PS50921">
    <property type="entry name" value="ANTAR"/>
    <property type="match status" value="1"/>
</dbReference>
<dbReference type="SMART" id="SM01012">
    <property type="entry name" value="ANTAR"/>
    <property type="match status" value="1"/>
</dbReference>
<dbReference type="GO" id="GO:0016301">
    <property type="term" value="F:kinase activity"/>
    <property type="evidence" value="ECO:0007669"/>
    <property type="project" value="UniProtKB-KW"/>
</dbReference>
<dbReference type="SUPFAM" id="SSF52172">
    <property type="entry name" value="CheY-like"/>
    <property type="match status" value="1"/>
</dbReference>
<dbReference type="GO" id="GO:0003723">
    <property type="term" value="F:RNA binding"/>
    <property type="evidence" value="ECO:0007669"/>
    <property type="project" value="InterPro"/>
</dbReference>
<dbReference type="EMBL" id="FNON01000005">
    <property type="protein sequence ID" value="SDY44114.1"/>
    <property type="molecule type" value="Genomic_DNA"/>
</dbReference>
<dbReference type="InterPro" id="IPR012074">
    <property type="entry name" value="GAF_ANTAR"/>
</dbReference>
<evidence type="ECO:0000256" key="3">
    <source>
        <dbReference type="ARBA" id="ARBA00023015"/>
    </source>
</evidence>
<keyword evidence="1" id="KW-0808">Transferase</keyword>
<dbReference type="InterPro" id="IPR003018">
    <property type="entry name" value="GAF"/>
</dbReference>
<dbReference type="PIRSF" id="PIRSF036625">
    <property type="entry name" value="GAF_ANTAR"/>
    <property type="match status" value="1"/>
</dbReference>
<protein>
    <submittedName>
        <fullName evidence="6">GAF domain-containing protein</fullName>
    </submittedName>
</protein>
<gene>
    <name evidence="6" type="ORF">SAMN05421504_105562</name>
</gene>
<dbReference type="STRING" id="589385.SAMN05421504_105562"/>
<evidence type="ECO:0000256" key="2">
    <source>
        <dbReference type="ARBA" id="ARBA00022777"/>
    </source>
</evidence>
<dbReference type="Gene3D" id="3.30.450.40">
    <property type="match status" value="1"/>
</dbReference>
<keyword evidence="2" id="KW-0418">Kinase</keyword>
<organism evidence="6 7">
    <name type="scientific">Amycolatopsis xylanica</name>
    <dbReference type="NCBI Taxonomy" id="589385"/>
    <lineage>
        <taxon>Bacteria</taxon>
        <taxon>Bacillati</taxon>
        <taxon>Actinomycetota</taxon>
        <taxon>Actinomycetes</taxon>
        <taxon>Pseudonocardiales</taxon>
        <taxon>Pseudonocardiaceae</taxon>
        <taxon>Amycolatopsis</taxon>
    </lineage>
</organism>
<evidence type="ECO:0000259" key="5">
    <source>
        <dbReference type="PROSITE" id="PS50921"/>
    </source>
</evidence>
<dbReference type="OrthoDB" id="4629915at2"/>
<dbReference type="Proteomes" id="UP000199515">
    <property type="component" value="Unassembled WGS sequence"/>
</dbReference>
<dbReference type="Pfam" id="PF03861">
    <property type="entry name" value="ANTAR"/>
    <property type="match status" value="1"/>
</dbReference>
<evidence type="ECO:0000313" key="7">
    <source>
        <dbReference type="Proteomes" id="UP000199515"/>
    </source>
</evidence>
<accession>A0A1H3JXW6</accession>
<dbReference type="InterPro" id="IPR036388">
    <property type="entry name" value="WH-like_DNA-bd_sf"/>
</dbReference>
<feature type="domain" description="ANTAR" evidence="5">
    <location>
        <begin position="192"/>
        <end position="253"/>
    </location>
</feature>
<name>A0A1H3JXW6_9PSEU</name>
<dbReference type="Pfam" id="PF13185">
    <property type="entry name" value="GAF_2"/>
    <property type="match status" value="1"/>
</dbReference>
<evidence type="ECO:0000313" key="6">
    <source>
        <dbReference type="EMBL" id="SDY44114.1"/>
    </source>
</evidence>
<proteinExistence type="predicted"/>
<dbReference type="InterPro" id="IPR029016">
    <property type="entry name" value="GAF-like_dom_sf"/>
</dbReference>
<sequence length="261" mass="27627">MVTPDRVCRAAGRGTSEGMDIEREGALAARFAELTRTLLDATTVAGALERIVVAAGQFVPSADLVSVTLRGSDGTFHTPVETEHAASELDQLQYKFDEGPCLDAAREPGPAVGYSGDLGTSASWPQFGPAAAERGYHSALATALTLDAKPPRLGGALNIFSSGKASFSQSDANVALLLATHASLALAHTRALDRAELQAEHLRKALDSRDVIGQAKGILMNRRGVDAEKAFDILRRTSQDLNVKLSELANTLATRHLDLDL</sequence>
<dbReference type="Gene3D" id="1.10.10.10">
    <property type="entry name" value="Winged helix-like DNA-binding domain superfamily/Winged helix DNA-binding domain"/>
    <property type="match status" value="1"/>
</dbReference>
<dbReference type="InterPro" id="IPR005561">
    <property type="entry name" value="ANTAR"/>
</dbReference>
<keyword evidence="3" id="KW-0805">Transcription regulation</keyword>
<dbReference type="AlphaFoldDB" id="A0A1H3JXW6"/>
<keyword evidence="4" id="KW-0804">Transcription</keyword>